<organism evidence="1 2">
    <name type="scientific">Subsaximicrobium wynnwilliamsii</name>
    <dbReference type="NCBI Taxonomy" id="291179"/>
    <lineage>
        <taxon>Bacteria</taxon>
        <taxon>Pseudomonadati</taxon>
        <taxon>Bacteroidota</taxon>
        <taxon>Flavobacteriia</taxon>
        <taxon>Flavobacteriales</taxon>
        <taxon>Flavobacteriaceae</taxon>
        <taxon>Subsaximicrobium</taxon>
    </lineage>
</organism>
<comment type="caution">
    <text evidence="1">The sequence shown here is derived from an EMBL/GenBank/DDBJ whole genome shotgun (WGS) entry which is preliminary data.</text>
</comment>
<sequence>MTKKIFFIILLTIVSCKNSRDSESEFMNCVYSKNSESKLTIENTIFEHEVYLKSKGLINGNNGKDYKRLIKDIADEKIAINIIGETLALDVQNLDIDVIGCGEKYSSKDFKAEKLRELFSNMLYKKTDLVKTLNKFNSIVDEEDFKHPFYKICTFVIIDYFILRLNE</sequence>
<dbReference type="Proteomes" id="UP000321578">
    <property type="component" value="Unassembled WGS sequence"/>
</dbReference>
<dbReference type="OrthoDB" id="1438552at2"/>
<evidence type="ECO:0000313" key="1">
    <source>
        <dbReference type="EMBL" id="TXD87880.1"/>
    </source>
</evidence>
<protein>
    <submittedName>
        <fullName evidence="1">Uncharacterized protein</fullName>
    </submittedName>
</protein>
<name>A0A5C6ZE46_9FLAO</name>
<gene>
    <name evidence="1" type="ORF">ESY86_15550</name>
</gene>
<reference evidence="1 2" key="1">
    <citation type="submission" date="2019-08" db="EMBL/GenBank/DDBJ databases">
        <title>Genomes of Subsaximicrobium wynnwilliamsii strains.</title>
        <authorList>
            <person name="Bowman J.P."/>
        </authorList>
    </citation>
    <scope>NUCLEOTIDE SEQUENCE [LARGE SCALE GENOMIC DNA]</scope>
    <source>
        <strain evidence="1 2">2-80-2</strain>
    </source>
</reference>
<dbReference type="EMBL" id="VORO01000019">
    <property type="protein sequence ID" value="TXD87880.1"/>
    <property type="molecule type" value="Genomic_DNA"/>
</dbReference>
<proteinExistence type="predicted"/>
<dbReference type="PROSITE" id="PS51257">
    <property type="entry name" value="PROKAR_LIPOPROTEIN"/>
    <property type="match status" value="1"/>
</dbReference>
<dbReference type="AlphaFoldDB" id="A0A5C6ZE46"/>
<keyword evidence="2" id="KW-1185">Reference proteome</keyword>
<evidence type="ECO:0000313" key="2">
    <source>
        <dbReference type="Proteomes" id="UP000321578"/>
    </source>
</evidence>
<dbReference type="RefSeq" id="WP_147087510.1">
    <property type="nucleotide sequence ID" value="NZ_VORM01000018.1"/>
</dbReference>
<accession>A0A5C6ZE46</accession>